<dbReference type="SUPFAM" id="SSF46689">
    <property type="entry name" value="Homeodomain-like"/>
    <property type="match status" value="1"/>
</dbReference>
<dbReference type="Proteomes" id="UP000051515">
    <property type="component" value="Unassembled WGS sequence"/>
</dbReference>
<dbReference type="EMBL" id="AZDY01000038">
    <property type="protein sequence ID" value="KRK82417.1"/>
    <property type="molecule type" value="Genomic_DNA"/>
</dbReference>
<dbReference type="Gene3D" id="1.10.357.10">
    <property type="entry name" value="Tetracycline Repressor, domain 2"/>
    <property type="match status" value="1"/>
</dbReference>
<reference evidence="1 2" key="1">
    <citation type="journal article" date="2015" name="Genome Announc.">
        <title>Expanding the biotechnology potential of lactobacilli through comparative genomics of 213 strains and associated genera.</title>
        <authorList>
            <person name="Sun Z."/>
            <person name="Harris H.M."/>
            <person name="McCann A."/>
            <person name="Guo C."/>
            <person name="Argimon S."/>
            <person name="Zhang W."/>
            <person name="Yang X."/>
            <person name="Jeffery I.B."/>
            <person name="Cooney J.C."/>
            <person name="Kagawa T.F."/>
            <person name="Liu W."/>
            <person name="Song Y."/>
            <person name="Salvetti E."/>
            <person name="Wrobel A."/>
            <person name="Rasinkangas P."/>
            <person name="Parkhill J."/>
            <person name="Rea M.C."/>
            <person name="O'Sullivan O."/>
            <person name="Ritari J."/>
            <person name="Douillard F.P."/>
            <person name="Paul Ross R."/>
            <person name="Yang R."/>
            <person name="Briner A.E."/>
            <person name="Felis G.E."/>
            <person name="de Vos W.M."/>
            <person name="Barrangou R."/>
            <person name="Klaenhammer T.R."/>
            <person name="Caufield P.W."/>
            <person name="Cui Y."/>
            <person name="Zhang H."/>
            <person name="O'Toole P.W."/>
        </authorList>
    </citation>
    <scope>NUCLEOTIDE SEQUENCE [LARGE SCALE GENOMIC DNA]</scope>
    <source>
        <strain evidence="1 2">DSM 19674</strain>
    </source>
</reference>
<proteinExistence type="predicted"/>
<dbReference type="Gene3D" id="1.10.10.60">
    <property type="entry name" value="Homeodomain-like"/>
    <property type="match status" value="1"/>
</dbReference>
<name>A0A0R1KNY0_9LACO</name>
<dbReference type="AlphaFoldDB" id="A0A0R1KNY0"/>
<organism evidence="1 2">
    <name type="scientific">Companilactobacillus bobalius DSM 19674</name>
    <dbReference type="NCBI Taxonomy" id="1423788"/>
    <lineage>
        <taxon>Bacteria</taxon>
        <taxon>Bacillati</taxon>
        <taxon>Bacillota</taxon>
        <taxon>Bacilli</taxon>
        <taxon>Lactobacillales</taxon>
        <taxon>Lactobacillaceae</taxon>
        <taxon>Companilactobacillus</taxon>
        <taxon>Companilactobacillus bobalius</taxon>
    </lineage>
</organism>
<accession>A0A0R1KNY0</accession>
<dbReference type="PATRIC" id="fig|1423788.3.peg.2496"/>
<comment type="caution">
    <text evidence="1">The sequence shown here is derived from an EMBL/GenBank/DDBJ whole genome shotgun (WGS) entry which is preliminary data.</text>
</comment>
<gene>
    <name evidence="1" type="ORF">FC78_GL002425</name>
</gene>
<keyword evidence="2" id="KW-1185">Reference proteome</keyword>
<sequence>MIIRYIVIISRRQILTVHTLSKEKIVAAAVQIINNQESLTFTRLSKLLGTRSQAIYNYFPDVMAIKTAVAIDFYNQLSQRLEVDLLGLSGKQAIKTFANVSVQFSLSHFLVVQKVLSIPANEDYDKTSNNGLPAVLKILNKLLDSLIEDQKLQLIISRMLRNLIIGEIIHIGNDRFNDKLVAARDSFDKMLNITLLSL</sequence>
<evidence type="ECO:0000313" key="1">
    <source>
        <dbReference type="EMBL" id="KRK82417.1"/>
    </source>
</evidence>
<dbReference type="InterPro" id="IPR009057">
    <property type="entry name" value="Homeodomain-like_sf"/>
</dbReference>
<dbReference type="STRING" id="1423788.FC78_GL002425"/>
<protein>
    <submittedName>
        <fullName evidence="1">TetR family transcriptional regulator</fullName>
    </submittedName>
</protein>
<evidence type="ECO:0000313" key="2">
    <source>
        <dbReference type="Proteomes" id="UP000051515"/>
    </source>
</evidence>